<dbReference type="InterPro" id="IPR032675">
    <property type="entry name" value="LRR_dom_sf"/>
</dbReference>
<dbReference type="EMBL" id="JANAWD010000297">
    <property type="protein sequence ID" value="KAJ3481928.1"/>
    <property type="molecule type" value="Genomic_DNA"/>
</dbReference>
<dbReference type="SUPFAM" id="SSF52047">
    <property type="entry name" value="RNI-like"/>
    <property type="match status" value="1"/>
</dbReference>
<accession>A0AAD5YHB2</accession>
<dbReference type="Gene3D" id="3.80.10.10">
    <property type="entry name" value="Ribonuclease Inhibitor"/>
    <property type="match status" value="1"/>
</dbReference>
<evidence type="ECO:0008006" key="3">
    <source>
        <dbReference type="Google" id="ProtNLM"/>
    </source>
</evidence>
<keyword evidence="2" id="KW-1185">Reference proteome</keyword>
<protein>
    <recommendedName>
        <fullName evidence="3">F-box domain-containing protein</fullName>
    </recommendedName>
</protein>
<evidence type="ECO:0000313" key="1">
    <source>
        <dbReference type="EMBL" id="KAJ3481928.1"/>
    </source>
</evidence>
<evidence type="ECO:0000313" key="2">
    <source>
        <dbReference type="Proteomes" id="UP001212997"/>
    </source>
</evidence>
<dbReference type="AlphaFoldDB" id="A0AAD5YHB2"/>
<organism evidence="1 2">
    <name type="scientific">Meripilus lineatus</name>
    <dbReference type="NCBI Taxonomy" id="2056292"/>
    <lineage>
        <taxon>Eukaryota</taxon>
        <taxon>Fungi</taxon>
        <taxon>Dikarya</taxon>
        <taxon>Basidiomycota</taxon>
        <taxon>Agaricomycotina</taxon>
        <taxon>Agaricomycetes</taxon>
        <taxon>Polyporales</taxon>
        <taxon>Meripilaceae</taxon>
        <taxon>Meripilus</taxon>
    </lineage>
</organism>
<dbReference type="Proteomes" id="UP001212997">
    <property type="component" value="Unassembled WGS sequence"/>
</dbReference>
<gene>
    <name evidence="1" type="ORF">NLI96_g7326</name>
</gene>
<proteinExistence type="predicted"/>
<comment type="caution">
    <text evidence="1">The sequence shown here is derived from an EMBL/GenBank/DDBJ whole genome shotgun (WGS) entry which is preliminary data.</text>
</comment>
<name>A0AAD5YHB2_9APHY</name>
<sequence>METCRAFYSIGVPFLLRQKVSLNNEAALESFCSFLFAVSPSPSNRPRLLRDLHFSDDLAKKESSTILRVLSGATHLRSLDIFLPHPAPEFRNVLTGYTNLRELEINLESGETATEVLGWFEKIRSPIDTLTICFLPSPNRAVLPSISSLAGTLKSLTLHCAIIDTIDAKFEFPHVQQLCLSQSFRPSGYFPPSAAIIFRLFPNLELLTLPDNSRDGSPPINYENRVQEATDFGVHRKHLKRLEGCLTELSLGGYNCFVDELYLRINDCWEWDGDKASFLLSQARPSVFHLDFFDEFPSVDMIPIIEAVPSLGSFKELSISLQTVHPDDAVFADITRSLPEALRGVDTETLVLEFLWHIPLDDTESPFLMHEFDIEELFLQVHAVARKPRTIIIQPHYTRKTIFDVPVDFVESVRRKRLDEIAE</sequence>
<reference evidence="1" key="1">
    <citation type="submission" date="2022-07" db="EMBL/GenBank/DDBJ databases">
        <title>Genome Sequence of Physisporinus lineatus.</title>
        <authorList>
            <person name="Buettner E."/>
        </authorList>
    </citation>
    <scope>NUCLEOTIDE SEQUENCE</scope>
    <source>
        <strain evidence="1">VT162</strain>
    </source>
</reference>